<keyword evidence="1" id="KW-1133">Transmembrane helix</keyword>
<feature type="transmembrane region" description="Helical" evidence="1">
    <location>
        <begin position="29"/>
        <end position="47"/>
    </location>
</feature>
<dbReference type="AlphaFoldDB" id="A0AA86I4Q8"/>
<evidence type="ECO:0000256" key="1">
    <source>
        <dbReference type="SAM" id="Phobius"/>
    </source>
</evidence>
<dbReference type="RefSeq" id="WP_114896200.1">
    <property type="nucleotide sequence ID" value="NZ_CP022674.1"/>
</dbReference>
<gene>
    <name evidence="2" type="ORF">CIB87_16080</name>
</gene>
<name>A0AA86I4Q8_PRIMG</name>
<dbReference type="EMBL" id="CP022674">
    <property type="protein sequence ID" value="AXI30475.1"/>
    <property type="molecule type" value="Genomic_DNA"/>
</dbReference>
<keyword evidence="1" id="KW-0472">Membrane</keyword>
<protein>
    <submittedName>
        <fullName evidence="2">Uncharacterized protein</fullName>
    </submittedName>
</protein>
<evidence type="ECO:0000313" key="2">
    <source>
        <dbReference type="EMBL" id="AXI30475.1"/>
    </source>
</evidence>
<reference evidence="2 3" key="1">
    <citation type="submission" date="2017-07" db="EMBL/GenBank/DDBJ databases">
        <title>Isolation and development of strain Bacillus megaterium SR7 for enhanced growth and metabolite production under supercritical carbon dioxide.</title>
        <authorList>
            <person name="Freedman A.J.E."/>
            <person name="Peet K.C."/>
            <person name="Boock J.T."/>
            <person name="Penn K."/>
            <person name="Prather K.L.J."/>
            <person name="Thompson J.R."/>
        </authorList>
    </citation>
    <scope>NUCLEOTIDE SEQUENCE [LARGE SCALE GENOMIC DNA]</scope>
    <source>
        <strain evidence="2 3">SR7</strain>
    </source>
</reference>
<organism evidence="2 3">
    <name type="scientific">Priestia megaterium</name>
    <name type="common">Bacillus megaterium</name>
    <dbReference type="NCBI Taxonomy" id="1404"/>
    <lineage>
        <taxon>Bacteria</taxon>
        <taxon>Bacillati</taxon>
        <taxon>Bacillota</taxon>
        <taxon>Bacilli</taxon>
        <taxon>Bacillales</taxon>
        <taxon>Bacillaceae</taxon>
        <taxon>Priestia</taxon>
    </lineage>
</organism>
<feature type="transmembrane region" description="Helical" evidence="1">
    <location>
        <begin position="53"/>
        <end position="79"/>
    </location>
</feature>
<dbReference type="Proteomes" id="UP000253834">
    <property type="component" value="Chromosome"/>
</dbReference>
<accession>A0AA86I4Q8</accession>
<feature type="transmembrane region" description="Helical" evidence="1">
    <location>
        <begin position="6"/>
        <end position="22"/>
    </location>
</feature>
<proteinExistence type="predicted"/>
<sequence>MNKYGVLSFILVIISFSFFMVRRGPDVNMYVDIAVLGILSLVGIVFASVSKKWYSIIGGVVLNFWMLSLAVFLFVVGIIEK</sequence>
<keyword evidence="1" id="KW-0812">Transmembrane</keyword>
<evidence type="ECO:0000313" key="3">
    <source>
        <dbReference type="Proteomes" id="UP000253834"/>
    </source>
</evidence>